<name>A0AAW1P4C4_9CHLO</name>
<organism evidence="1 2">
    <name type="scientific">Symbiochloris irregularis</name>
    <dbReference type="NCBI Taxonomy" id="706552"/>
    <lineage>
        <taxon>Eukaryota</taxon>
        <taxon>Viridiplantae</taxon>
        <taxon>Chlorophyta</taxon>
        <taxon>core chlorophytes</taxon>
        <taxon>Trebouxiophyceae</taxon>
        <taxon>Trebouxiales</taxon>
        <taxon>Trebouxiaceae</taxon>
        <taxon>Symbiochloris</taxon>
    </lineage>
</organism>
<accession>A0AAW1P4C4</accession>
<gene>
    <name evidence="1" type="ORF">WJX73_005281</name>
</gene>
<dbReference type="Proteomes" id="UP001465755">
    <property type="component" value="Unassembled WGS sequence"/>
</dbReference>
<reference evidence="1 2" key="1">
    <citation type="journal article" date="2024" name="Nat. Commun.">
        <title>Phylogenomics reveals the evolutionary origins of lichenization in chlorophyte algae.</title>
        <authorList>
            <person name="Puginier C."/>
            <person name="Libourel C."/>
            <person name="Otte J."/>
            <person name="Skaloud P."/>
            <person name="Haon M."/>
            <person name="Grisel S."/>
            <person name="Petersen M."/>
            <person name="Berrin J.G."/>
            <person name="Delaux P.M."/>
            <person name="Dal Grande F."/>
            <person name="Keller J."/>
        </authorList>
    </citation>
    <scope>NUCLEOTIDE SEQUENCE [LARGE SCALE GENOMIC DNA]</scope>
    <source>
        <strain evidence="1 2">SAG 2036</strain>
    </source>
</reference>
<proteinExistence type="predicted"/>
<dbReference type="EMBL" id="JALJOQ010000056">
    <property type="protein sequence ID" value="KAK9803773.1"/>
    <property type="molecule type" value="Genomic_DNA"/>
</dbReference>
<comment type="caution">
    <text evidence="1">The sequence shown here is derived from an EMBL/GenBank/DDBJ whole genome shotgun (WGS) entry which is preliminary data.</text>
</comment>
<dbReference type="AlphaFoldDB" id="A0AAW1P4C4"/>
<keyword evidence="2" id="KW-1185">Reference proteome</keyword>
<protein>
    <submittedName>
        <fullName evidence="1">Uncharacterized protein</fullName>
    </submittedName>
</protein>
<evidence type="ECO:0000313" key="1">
    <source>
        <dbReference type="EMBL" id="KAK9803773.1"/>
    </source>
</evidence>
<sequence length="171" mass="18526">MPASAGSGSRQQVCRAKQRCHHPFWLTFKDSQLECNFAGWLARKCRPMNVLLGSALLAMAVFLQCKEGKLQTAASLAAAGALLVVTSTFSQTRQVQTEILYGLFLTLHTAAASSMYLPQWPAGANPLTWTSRALGCEALVIAPVSMMICFRRLVVWQSAAVAAASLQIPLR</sequence>
<evidence type="ECO:0000313" key="2">
    <source>
        <dbReference type="Proteomes" id="UP001465755"/>
    </source>
</evidence>